<accession>A0A7D5ZIF3</accession>
<gene>
    <name evidence="1" type="ORF">HZU75_13115</name>
</gene>
<dbReference type="RefSeq" id="WP_180306467.1">
    <property type="nucleotide sequence ID" value="NZ_CP058952.1"/>
</dbReference>
<dbReference type="SUPFAM" id="SSF53850">
    <property type="entry name" value="Periplasmic binding protein-like II"/>
    <property type="match status" value="1"/>
</dbReference>
<name>A0A7D5ZIF3_9NEIS</name>
<evidence type="ECO:0000313" key="2">
    <source>
        <dbReference type="Proteomes" id="UP000510822"/>
    </source>
</evidence>
<proteinExistence type="predicted"/>
<sequence>MAAERVLRIAIDSAWNAPQIVFQHDQPHSGLFIELFEQIARNSDAKIAWVILPRKRLVGAVENNEADLLCHLNPKWLNLSIPPERWSGLFITQENVIIQAAQHPQHEINLEQASFLNLGTVLGYHYPKLAAQMQRGLIRRIDSPSQEVLLKNTQNGKLQHSIANRLNVEEFNRRSPSGQQLRIVQTVDIQDTFCLLAPQPNIPAAQLKAAIAQLHSAKQIDAILHR</sequence>
<reference evidence="1 2" key="1">
    <citation type="journal article" date="2016" name="Int. J. Syst. Evol. Microbiol.">
        <title>Chitinibacter fontanus sp. nov., isolated from a spring.</title>
        <authorList>
            <person name="Sheu S.Y."/>
            <person name="Li Y.S."/>
            <person name="Young C.C."/>
            <person name="Chen W.M."/>
        </authorList>
    </citation>
    <scope>NUCLEOTIDE SEQUENCE [LARGE SCALE GENOMIC DNA]</scope>
    <source>
        <strain evidence="1 2">STM-7</strain>
    </source>
</reference>
<dbReference type="Gene3D" id="3.40.190.10">
    <property type="entry name" value="Periplasmic binding protein-like II"/>
    <property type="match status" value="2"/>
</dbReference>
<evidence type="ECO:0000313" key="1">
    <source>
        <dbReference type="EMBL" id="QLI82387.1"/>
    </source>
</evidence>
<dbReference type="KEGG" id="cfon:HZU75_13115"/>
<keyword evidence="2" id="KW-1185">Reference proteome</keyword>
<evidence type="ECO:0008006" key="3">
    <source>
        <dbReference type="Google" id="ProtNLM"/>
    </source>
</evidence>
<organism evidence="1 2">
    <name type="scientific">Chitinibacter fontanus</name>
    <dbReference type="NCBI Taxonomy" id="1737446"/>
    <lineage>
        <taxon>Bacteria</taxon>
        <taxon>Pseudomonadati</taxon>
        <taxon>Pseudomonadota</taxon>
        <taxon>Betaproteobacteria</taxon>
        <taxon>Neisseriales</taxon>
        <taxon>Chitinibacteraceae</taxon>
        <taxon>Chitinibacter</taxon>
    </lineage>
</organism>
<dbReference type="EMBL" id="CP058952">
    <property type="protein sequence ID" value="QLI82387.1"/>
    <property type="molecule type" value="Genomic_DNA"/>
</dbReference>
<protein>
    <recommendedName>
        <fullName evidence="3">Transporter substrate-binding domain-containing protein</fullName>
    </recommendedName>
</protein>
<dbReference type="Proteomes" id="UP000510822">
    <property type="component" value="Chromosome"/>
</dbReference>
<dbReference type="AlphaFoldDB" id="A0A7D5ZIF3"/>